<evidence type="ECO:0000256" key="16">
    <source>
        <dbReference type="SAM" id="MobiDB-lite"/>
    </source>
</evidence>
<keyword evidence="3 13" id="KW-0479">Metal-binding</keyword>
<gene>
    <name evidence="19" type="primary">Mmp16</name>
    <name evidence="19" type="ORF">AWC38_SpisGene5853</name>
</gene>
<keyword evidence="8 14" id="KW-0106">Calcium</keyword>
<dbReference type="InterPro" id="IPR021190">
    <property type="entry name" value="Pept_M10A"/>
</dbReference>
<dbReference type="InterPro" id="IPR001818">
    <property type="entry name" value="Pept_M10_metallopeptidase"/>
</dbReference>
<dbReference type="InterPro" id="IPR036365">
    <property type="entry name" value="PGBD-like_sf"/>
</dbReference>
<dbReference type="PROSITE" id="PS51642">
    <property type="entry name" value="HEMOPEXIN_2"/>
    <property type="match status" value="3"/>
</dbReference>
<comment type="cofactor">
    <cofactor evidence="14">
        <name>Ca(2+)</name>
        <dbReference type="ChEBI" id="CHEBI:29108"/>
    </cofactor>
    <text evidence="14">Can bind about 5 Ca(2+) ions per subunit.</text>
</comment>
<dbReference type="PROSITE" id="PS00024">
    <property type="entry name" value="HEMOPEXIN"/>
    <property type="match status" value="1"/>
</dbReference>
<feature type="binding site" evidence="14">
    <location>
        <position position="241"/>
    </location>
    <ligand>
        <name>Zn(2+)</name>
        <dbReference type="ChEBI" id="CHEBI:29105"/>
        <label>2</label>
        <note>catalytic</note>
    </ligand>
</feature>
<evidence type="ECO:0000256" key="8">
    <source>
        <dbReference type="ARBA" id="ARBA00022837"/>
    </source>
</evidence>
<dbReference type="AlphaFoldDB" id="A0A2B4SJ55"/>
<dbReference type="InterPro" id="IPR018487">
    <property type="entry name" value="Hemopexin-like_repeat"/>
</dbReference>
<feature type="binding site" evidence="14">
    <location>
        <position position="359"/>
    </location>
    <ligand>
        <name>Ca(2+)</name>
        <dbReference type="ChEBI" id="CHEBI:29108"/>
        <label>4</label>
    </ligand>
</feature>
<keyword evidence="10" id="KW-0865">Zymogen</keyword>
<keyword evidence="6" id="KW-0378">Hydrolase</keyword>
<keyword evidence="2" id="KW-0645">Protease</keyword>
<keyword evidence="20" id="KW-1185">Reference proteome</keyword>
<evidence type="ECO:0000256" key="15">
    <source>
        <dbReference type="PROSITE-ProRule" id="PRU01011"/>
    </source>
</evidence>
<feature type="binding site" description="in inhibited form" evidence="14">
    <location>
        <position position="90"/>
    </location>
    <ligand>
        <name>Zn(2+)</name>
        <dbReference type="ChEBI" id="CHEBI:29105"/>
        <label>2</label>
        <note>catalytic</note>
    </ligand>
</feature>
<dbReference type="PANTHER" id="PTHR10201">
    <property type="entry name" value="MATRIX METALLOPROTEINASE"/>
    <property type="match status" value="1"/>
</dbReference>
<feature type="binding site" evidence="14">
    <location>
        <position position="200"/>
    </location>
    <ligand>
        <name>Zn(2+)</name>
        <dbReference type="ChEBI" id="CHEBI:29105"/>
        <label>1</label>
    </ligand>
</feature>
<evidence type="ECO:0000256" key="5">
    <source>
        <dbReference type="ARBA" id="ARBA00022737"/>
    </source>
</evidence>
<dbReference type="SUPFAM" id="SSF55486">
    <property type="entry name" value="Metalloproteases ('zincins'), catalytic domain"/>
    <property type="match status" value="1"/>
</dbReference>
<feature type="binding site" evidence="14">
    <location>
        <position position="172"/>
    </location>
    <ligand>
        <name>Zn(2+)</name>
        <dbReference type="ChEBI" id="CHEBI:29105"/>
        <label>1</label>
    </ligand>
</feature>
<feature type="binding site" evidence="14">
    <location>
        <position position="205"/>
    </location>
    <ligand>
        <name>Ca(2+)</name>
        <dbReference type="ChEBI" id="CHEBI:29108"/>
        <label>3</label>
    </ligand>
</feature>
<evidence type="ECO:0000256" key="7">
    <source>
        <dbReference type="ARBA" id="ARBA00022833"/>
    </source>
</evidence>
<dbReference type="PANTHER" id="PTHR10201:SF291">
    <property type="entry name" value="MATRIX METALLOPROTEINASE 1, ISOFORM C-RELATED"/>
    <property type="match status" value="1"/>
</dbReference>
<dbReference type="GO" id="GO:0031012">
    <property type="term" value="C:extracellular matrix"/>
    <property type="evidence" value="ECO:0007669"/>
    <property type="project" value="InterPro"/>
</dbReference>
<dbReference type="GO" id="GO:0030574">
    <property type="term" value="P:collagen catabolic process"/>
    <property type="evidence" value="ECO:0007669"/>
    <property type="project" value="TreeGrafter"/>
</dbReference>
<dbReference type="InterPro" id="IPR000585">
    <property type="entry name" value="Hemopexin-like_dom"/>
</dbReference>
<evidence type="ECO:0000259" key="18">
    <source>
        <dbReference type="SMART" id="SM00235"/>
    </source>
</evidence>
<evidence type="ECO:0000256" key="13">
    <source>
        <dbReference type="PIRSR" id="PIRSR001191-2"/>
    </source>
</evidence>
<dbReference type="OrthoDB" id="406838at2759"/>
<feature type="domain" description="Peptidase metallopeptidase" evidence="18">
    <location>
        <begin position="106"/>
        <end position="268"/>
    </location>
</feature>
<feature type="repeat" description="Hemopexin" evidence="15">
    <location>
        <begin position="450"/>
        <end position="497"/>
    </location>
</feature>
<feature type="active site" evidence="12">
    <location>
        <position position="224"/>
    </location>
</feature>
<dbReference type="FunFam" id="3.40.390.10:FF:000068">
    <property type="entry name" value="Predicted protein"/>
    <property type="match status" value="1"/>
</dbReference>
<sequence>MRGIVYRVGILVLILALRRTHSAPMKQMRQTASFMVKFGYMDDDGKNRGPLDPNSAEFRSSIRSLQRFGNIPVTGQVDAATINLINTDRCGVKDPPSDGAGRFTLQGSRWKRTDITYRILNYTKDGIPISQQRRIFKKAFDLWQSASALRIREVYSGDADILISFVRQKHGDPFAFDRRGGTLAHAFYPHNNRGLSGDAHFDDDEHFTTGTKDGINLDWVAVHEFGHSLGLEHSNVKESIMYPWYKGYVEDIKLTNDDTQGIQSLYPMPTPRRIIPTTKITTTVTTTRHQSPTPRPTAPTPSIPVICRSTVRYDTVFVGTNRWTFFVVGDKFWIVDRQLRRRGPYTITSYYRDIKVPLDAAYLNKKGNVVFFKGSEFWEYDSKRVLRNSGQITRYGLPSALANMDAVFTWERNKKTYLFKDTQYWRYNEDTQSTDWGYPKGIKNAWRSLPNHINAAVRWVNGRTYIFRGKQYLKLQHRKVYMERGYPQEIAKRWMKCNSGDEKDRGFASEDP</sequence>
<feature type="binding site" evidence="14">
    <location>
        <position position="205"/>
    </location>
    <ligand>
        <name>Ca(2+)</name>
        <dbReference type="ChEBI" id="CHEBI:29108"/>
        <label>1</label>
    </ligand>
</feature>
<feature type="binding site" evidence="13">
    <location>
        <position position="223"/>
    </location>
    <ligand>
        <name>Zn(2+)</name>
        <dbReference type="ChEBI" id="CHEBI:29105"/>
        <label>2</label>
        <note>catalytic</note>
    </ligand>
</feature>
<protein>
    <submittedName>
        <fullName evidence="19">Matrix metalloproteinase-16</fullName>
    </submittedName>
</protein>
<dbReference type="Pfam" id="PF00045">
    <property type="entry name" value="Hemopexin"/>
    <property type="match status" value="3"/>
</dbReference>
<dbReference type="EMBL" id="LSMT01000066">
    <property type="protein sequence ID" value="PFX29396.1"/>
    <property type="molecule type" value="Genomic_DNA"/>
</dbReference>
<feature type="binding site" evidence="14">
    <location>
        <position position="185"/>
    </location>
    <ligand>
        <name>Zn(2+)</name>
        <dbReference type="ChEBI" id="CHEBI:29105"/>
        <label>1</label>
    </ligand>
</feature>
<accession>A0A2B4SJ55</accession>
<comment type="similarity">
    <text evidence="1">Belongs to the peptidase M10A family.</text>
</comment>
<feature type="binding site" evidence="14">
    <location>
        <position position="177"/>
    </location>
    <ligand>
        <name>Ca(2+)</name>
        <dbReference type="ChEBI" id="CHEBI:29108"/>
        <label>3</label>
    </ligand>
</feature>
<dbReference type="SUPFAM" id="SSF47090">
    <property type="entry name" value="PGBD-like"/>
    <property type="match status" value="1"/>
</dbReference>
<evidence type="ECO:0000256" key="11">
    <source>
        <dbReference type="ARBA" id="ARBA00023157"/>
    </source>
</evidence>
<dbReference type="CDD" id="cd04278">
    <property type="entry name" value="ZnMc_MMP"/>
    <property type="match status" value="1"/>
</dbReference>
<evidence type="ECO:0000256" key="1">
    <source>
        <dbReference type="ARBA" id="ARBA00010370"/>
    </source>
</evidence>
<feature type="binding site" evidence="13">
    <location>
        <position position="233"/>
    </location>
    <ligand>
        <name>Zn(2+)</name>
        <dbReference type="ChEBI" id="CHEBI:29105"/>
        <label>2</label>
        <note>catalytic</note>
    </ligand>
</feature>
<feature type="binding site" evidence="14">
    <location>
        <position position="170"/>
    </location>
    <ligand>
        <name>Zn(2+)</name>
        <dbReference type="ChEBI" id="CHEBI:29105"/>
        <label>1</label>
    </ligand>
</feature>
<feature type="repeat" description="Hemopexin" evidence="15">
    <location>
        <begin position="401"/>
        <end position="449"/>
    </location>
</feature>
<dbReference type="Pfam" id="PF00413">
    <property type="entry name" value="Peptidase_M10"/>
    <property type="match status" value="1"/>
</dbReference>
<keyword evidence="4 17" id="KW-0732">Signal</keyword>
<proteinExistence type="inferred from homology"/>
<evidence type="ECO:0000313" key="20">
    <source>
        <dbReference type="Proteomes" id="UP000225706"/>
    </source>
</evidence>
<evidence type="ECO:0000256" key="12">
    <source>
        <dbReference type="PIRSR" id="PIRSR001191-1"/>
    </source>
</evidence>
<dbReference type="PIRSF" id="PIRSF001191">
    <property type="entry name" value="Peptidase_M10A_matrix"/>
    <property type="match status" value="1"/>
</dbReference>
<evidence type="ECO:0000313" key="19">
    <source>
        <dbReference type="EMBL" id="PFX29396.1"/>
    </source>
</evidence>
<feature type="signal peptide" evidence="17">
    <location>
        <begin position="1"/>
        <end position="22"/>
    </location>
</feature>
<dbReference type="SMART" id="SM00235">
    <property type="entry name" value="ZnMc"/>
    <property type="match status" value="1"/>
</dbReference>
<feature type="binding site" evidence="14">
    <location>
        <position position="202"/>
    </location>
    <ligand>
        <name>Ca(2+)</name>
        <dbReference type="ChEBI" id="CHEBI:29108"/>
        <label>3</label>
    </ligand>
</feature>
<dbReference type="InterPro" id="IPR006026">
    <property type="entry name" value="Peptidase_Metallo"/>
</dbReference>
<dbReference type="Gene3D" id="2.110.10.10">
    <property type="entry name" value="Hemopexin-like domain"/>
    <property type="match status" value="1"/>
</dbReference>
<dbReference type="InterPro" id="IPR018486">
    <property type="entry name" value="Hemopexin_CS"/>
</dbReference>
<evidence type="ECO:0000256" key="17">
    <source>
        <dbReference type="SAM" id="SignalP"/>
    </source>
</evidence>
<feature type="chain" id="PRO_5013038557" evidence="17">
    <location>
        <begin position="23"/>
        <end position="512"/>
    </location>
</feature>
<dbReference type="SUPFAM" id="SSF50923">
    <property type="entry name" value="Hemopexin-like domain"/>
    <property type="match status" value="1"/>
</dbReference>
<feature type="binding site" evidence="14">
    <location>
        <position position="203"/>
    </location>
    <ligand>
        <name>Ca(2+)</name>
        <dbReference type="ChEBI" id="CHEBI:29108"/>
        <label>1</label>
    </ligand>
</feature>
<name>A0A2B4SJ55_STYPI</name>
<keyword evidence="7 13" id="KW-0862">Zinc</keyword>
<keyword evidence="11" id="KW-1015">Disulfide bond</keyword>
<dbReference type="GO" id="GO:0004222">
    <property type="term" value="F:metalloendopeptidase activity"/>
    <property type="evidence" value="ECO:0007669"/>
    <property type="project" value="InterPro"/>
</dbReference>
<evidence type="ECO:0000256" key="9">
    <source>
        <dbReference type="ARBA" id="ARBA00023049"/>
    </source>
</evidence>
<organism evidence="19 20">
    <name type="scientific">Stylophora pistillata</name>
    <name type="common">Smooth cauliflower coral</name>
    <dbReference type="NCBI Taxonomy" id="50429"/>
    <lineage>
        <taxon>Eukaryota</taxon>
        <taxon>Metazoa</taxon>
        <taxon>Cnidaria</taxon>
        <taxon>Anthozoa</taxon>
        <taxon>Hexacorallia</taxon>
        <taxon>Scleractinia</taxon>
        <taxon>Astrocoeniina</taxon>
        <taxon>Pocilloporidae</taxon>
        <taxon>Stylophora</taxon>
    </lineage>
</organism>
<dbReference type="GO" id="GO:0006508">
    <property type="term" value="P:proteolysis"/>
    <property type="evidence" value="ECO:0007669"/>
    <property type="project" value="UniProtKB-KW"/>
</dbReference>
<evidence type="ECO:0000256" key="10">
    <source>
        <dbReference type="ARBA" id="ARBA00023145"/>
    </source>
</evidence>
<dbReference type="SMART" id="SM00120">
    <property type="entry name" value="HX"/>
    <property type="match status" value="4"/>
</dbReference>
<dbReference type="GO" id="GO:0008270">
    <property type="term" value="F:zinc ion binding"/>
    <property type="evidence" value="ECO:0007669"/>
    <property type="project" value="InterPro"/>
</dbReference>
<feature type="compositionally biased region" description="Low complexity" evidence="16">
    <location>
        <begin position="282"/>
        <end position="292"/>
    </location>
</feature>
<evidence type="ECO:0000256" key="14">
    <source>
        <dbReference type="PIRSR" id="PIRSR621190-2"/>
    </source>
</evidence>
<feature type="region of interest" description="Disordered" evidence="16">
    <location>
        <begin position="282"/>
        <end position="301"/>
    </location>
</feature>
<reference evidence="20" key="1">
    <citation type="journal article" date="2017" name="bioRxiv">
        <title>Comparative analysis of the genomes of Stylophora pistillata and Acropora digitifera provides evidence for extensive differences between species of corals.</title>
        <authorList>
            <person name="Voolstra C.R."/>
            <person name="Li Y."/>
            <person name="Liew Y.J."/>
            <person name="Baumgarten S."/>
            <person name="Zoccola D."/>
            <person name="Flot J.-F."/>
            <person name="Tambutte S."/>
            <person name="Allemand D."/>
            <person name="Aranda M."/>
        </authorList>
    </citation>
    <scope>NUCLEOTIDE SEQUENCE [LARGE SCALE GENOMIC DNA]</scope>
</reference>
<dbReference type="GO" id="GO:0030198">
    <property type="term" value="P:extracellular matrix organization"/>
    <property type="evidence" value="ECO:0007669"/>
    <property type="project" value="TreeGrafter"/>
</dbReference>
<dbReference type="InterPro" id="IPR024079">
    <property type="entry name" value="MetalloPept_cat_dom_sf"/>
</dbReference>
<feature type="binding site" evidence="14">
    <location>
        <position position="160"/>
    </location>
    <ligand>
        <name>Ca(2+)</name>
        <dbReference type="ChEBI" id="CHEBI:29108"/>
        <label>2</label>
    </ligand>
</feature>
<feature type="binding site" evidence="14">
    <location>
        <position position="198"/>
    </location>
    <ligand>
        <name>Ca(2+)</name>
        <dbReference type="ChEBI" id="CHEBI:29108"/>
        <label>2</label>
    </ligand>
</feature>
<keyword evidence="5" id="KW-0677">Repeat</keyword>
<feature type="binding site" evidence="13">
    <location>
        <position position="227"/>
    </location>
    <ligand>
        <name>Zn(2+)</name>
        <dbReference type="ChEBI" id="CHEBI:29105"/>
        <label>2</label>
        <note>catalytic</note>
    </ligand>
</feature>
<dbReference type="CDD" id="cd00094">
    <property type="entry name" value="HX"/>
    <property type="match status" value="1"/>
</dbReference>
<keyword evidence="9" id="KW-0482">Metalloprotease</keyword>
<dbReference type="Proteomes" id="UP000225706">
    <property type="component" value="Unassembled WGS sequence"/>
</dbReference>
<comment type="caution">
    <text evidence="19">The sequence shown here is derived from an EMBL/GenBank/DDBJ whole genome shotgun (WGS) entry which is preliminary data.</text>
</comment>
<dbReference type="FunFam" id="2.110.10.10:FF:000002">
    <property type="entry name" value="Matrix metallopeptidase 3"/>
    <property type="match status" value="1"/>
</dbReference>
<dbReference type="PRINTS" id="PR00138">
    <property type="entry name" value="MATRIXIN"/>
</dbReference>
<evidence type="ECO:0000256" key="6">
    <source>
        <dbReference type="ARBA" id="ARBA00022801"/>
    </source>
</evidence>
<comment type="cofactor">
    <cofactor evidence="14">
        <name>Zn(2+)</name>
        <dbReference type="ChEBI" id="CHEBI:29105"/>
    </cofactor>
    <text evidence="14">Binds 2 Zn(2+) ions per subunit.</text>
</comment>
<feature type="binding site" evidence="14">
    <location>
        <position position="314"/>
    </location>
    <ligand>
        <name>Ca(2+)</name>
        <dbReference type="ChEBI" id="CHEBI:29108"/>
        <label>4</label>
    </ligand>
</feature>
<feature type="binding site" evidence="14">
    <location>
        <position position="125"/>
    </location>
    <ligand>
        <name>Ca(2+)</name>
        <dbReference type="ChEBI" id="CHEBI:29108"/>
        <label>1</label>
    </ligand>
</feature>
<evidence type="ECO:0000256" key="4">
    <source>
        <dbReference type="ARBA" id="ARBA00022729"/>
    </source>
</evidence>
<dbReference type="InterPro" id="IPR033739">
    <property type="entry name" value="M10A_MMP"/>
</dbReference>
<feature type="repeat" description="Hemopexin" evidence="15">
    <location>
        <begin position="355"/>
        <end position="400"/>
    </location>
</feature>
<evidence type="ECO:0000256" key="3">
    <source>
        <dbReference type="ARBA" id="ARBA00022723"/>
    </source>
</evidence>
<evidence type="ECO:0000256" key="2">
    <source>
        <dbReference type="ARBA" id="ARBA00022670"/>
    </source>
</evidence>
<feature type="binding site" evidence="14">
    <location>
        <position position="361"/>
    </location>
    <ligand>
        <name>Ca(2+)</name>
        <dbReference type="ChEBI" id="CHEBI:29108"/>
        <label>5</label>
    </ligand>
</feature>
<dbReference type="InterPro" id="IPR036375">
    <property type="entry name" value="Hemopexin-like_dom_sf"/>
</dbReference>
<dbReference type="Gene3D" id="3.40.390.10">
    <property type="entry name" value="Collagenase (Catalytic Domain)"/>
    <property type="match status" value="1"/>
</dbReference>
<dbReference type="STRING" id="50429.A0A2B4SJ55"/>